<sequence>MSLFELFITAVALSMDAFAVAICKGLTLRERDVKKSLLTGAYFGGFQALMPVIGYILASSFKERIMSIDHWVAFVLLALIGANMIKESREESCDVESSSFDFKTMVVLAIATSIDAMAVGITFAFLGVNIVYAAILIGITTFIISAFGIRIGTLFGIRFKSKAEFAGGVVLILLGTKILLQHLGIF</sequence>
<dbReference type="OrthoDB" id="9811590at2"/>
<dbReference type="HAMAP" id="MF_01521">
    <property type="entry name" value="MntP_pump"/>
    <property type="match status" value="1"/>
</dbReference>
<evidence type="ECO:0000256" key="4">
    <source>
        <dbReference type="ARBA" id="ARBA00022989"/>
    </source>
</evidence>
<evidence type="ECO:0000256" key="6">
    <source>
        <dbReference type="ARBA" id="ARBA00023136"/>
    </source>
</evidence>
<gene>
    <name evidence="8" type="primary">mntP</name>
    <name evidence="9" type="ORF">CLOHIR_01890</name>
</gene>
<feature type="transmembrane region" description="Helical" evidence="8">
    <location>
        <begin position="165"/>
        <end position="185"/>
    </location>
</feature>
<dbReference type="PANTHER" id="PTHR35529:SF1">
    <property type="entry name" value="MANGANESE EFFLUX PUMP MNTP-RELATED"/>
    <property type="match status" value="1"/>
</dbReference>
<feature type="transmembrane region" description="Helical" evidence="8">
    <location>
        <begin position="132"/>
        <end position="153"/>
    </location>
</feature>
<comment type="function">
    <text evidence="8">Probably functions as a manganese efflux pump.</text>
</comment>
<keyword evidence="3 8" id="KW-0812">Transmembrane</keyword>
<dbReference type="AlphaFoldDB" id="B6G184"/>
<name>B6G184_PEPHT</name>
<comment type="similarity">
    <text evidence="8">Belongs to the MntP (TC 9.B.29) family.</text>
</comment>
<comment type="caution">
    <text evidence="9">The sequence shown here is derived from an EMBL/GenBank/DDBJ whole genome shotgun (WGS) entry which is preliminary data.</text>
</comment>
<dbReference type="Pfam" id="PF02659">
    <property type="entry name" value="Mntp"/>
    <property type="match status" value="1"/>
</dbReference>
<keyword evidence="6 8" id="KW-0472">Membrane</keyword>
<feature type="transmembrane region" description="Helical" evidence="8">
    <location>
        <begin position="106"/>
        <end position="126"/>
    </location>
</feature>
<reference evidence="9 10" key="1">
    <citation type="submission" date="2008-09" db="EMBL/GenBank/DDBJ databases">
        <authorList>
            <person name="Fulton L."/>
            <person name="Clifton S."/>
            <person name="Fulton B."/>
            <person name="Xu J."/>
            <person name="Minx P."/>
            <person name="Pepin K.H."/>
            <person name="Johnson M."/>
            <person name="Thiruvilangam P."/>
            <person name="Bhonagiri V."/>
            <person name="Nash W.E."/>
            <person name="Mardis E.R."/>
            <person name="Wilson R.K."/>
        </authorList>
    </citation>
    <scope>NUCLEOTIDE SEQUENCE [LARGE SCALE GENOMIC DNA]</scope>
    <source>
        <strain evidence="9 10">DSM 13275</strain>
    </source>
</reference>
<dbReference type="GO" id="GO:0005384">
    <property type="term" value="F:manganese ion transmembrane transporter activity"/>
    <property type="evidence" value="ECO:0007669"/>
    <property type="project" value="UniProtKB-UniRule"/>
</dbReference>
<dbReference type="Proteomes" id="UP000003178">
    <property type="component" value="Unassembled WGS sequence"/>
</dbReference>
<evidence type="ECO:0000256" key="2">
    <source>
        <dbReference type="ARBA" id="ARBA00022475"/>
    </source>
</evidence>
<feature type="transmembrane region" description="Helical" evidence="8">
    <location>
        <begin position="64"/>
        <end position="85"/>
    </location>
</feature>
<dbReference type="PANTHER" id="PTHR35529">
    <property type="entry name" value="MANGANESE EFFLUX PUMP MNTP-RELATED"/>
    <property type="match status" value="1"/>
</dbReference>
<evidence type="ECO:0000313" key="9">
    <source>
        <dbReference type="EMBL" id="EEA84490.1"/>
    </source>
</evidence>
<dbReference type="InterPro" id="IPR022929">
    <property type="entry name" value="Put_MntP"/>
</dbReference>
<organism evidence="9 10">
    <name type="scientific">Peptacetobacter hiranonis (strain DSM 13275 / JCM 10541 / KCTC 15199 / TO-931)</name>
    <name type="common">Clostridium hiranonis</name>
    <dbReference type="NCBI Taxonomy" id="500633"/>
    <lineage>
        <taxon>Bacteria</taxon>
        <taxon>Bacillati</taxon>
        <taxon>Bacillota</taxon>
        <taxon>Clostridia</taxon>
        <taxon>Peptostreptococcales</taxon>
        <taxon>Peptostreptococcaceae</taxon>
        <taxon>Peptacetobacter</taxon>
    </lineage>
</organism>
<accession>B6G184</accession>
<reference evidence="9 10" key="2">
    <citation type="submission" date="2008-10" db="EMBL/GenBank/DDBJ databases">
        <title>Draft genome sequence of Clostridium hiranonis (DSM 13275).</title>
        <authorList>
            <person name="Sudarsanam P."/>
            <person name="Ley R."/>
            <person name="Guruge J."/>
            <person name="Turnbaugh P.J."/>
            <person name="Mahowald M."/>
            <person name="Liep D."/>
            <person name="Gordon J."/>
        </authorList>
    </citation>
    <scope>NUCLEOTIDE SEQUENCE [LARGE SCALE GENOMIC DNA]</scope>
    <source>
        <strain evidence="9 10">DSM 13275</strain>
    </source>
</reference>
<evidence type="ECO:0000256" key="1">
    <source>
        <dbReference type="ARBA" id="ARBA00022448"/>
    </source>
</evidence>
<evidence type="ECO:0000256" key="5">
    <source>
        <dbReference type="ARBA" id="ARBA00023065"/>
    </source>
</evidence>
<dbReference type="EMBL" id="ABWP01000071">
    <property type="protein sequence ID" value="EEA84490.1"/>
    <property type="molecule type" value="Genomic_DNA"/>
</dbReference>
<keyword evidence="2 8" id="KW-1003">Cell membrane</keyword>
<proteinExistence type="inferred from homology"/>
<dbReference type="RefSeq" id="WP_006440752.1">
    <property type="nucleotide sequence ID" value="NZ_DS995358.1"/>
</dbReference>
<evidence type="ECO:0000256" key="3">
    <source>
        <dbReference type="ARBA" id="ARBA00022692"/>
    </source>
</evidence>
<keyword evidence="5 8" id="KW-0406">Ion transport</keyword>
<dbReference type="eggNOG" id="COG1971">
    <property type="taxonomic scope" value="Bacteria"/>
</dbReference>
<keyword evidence="10" id="KW-1185">Reference proteome</keyword>
<feature type="transmembrane region" description="Helical" evidence="8">
    <location>
        <begin position="38"/>
        <end position="58"/>
    </location>
</feature>
<keyword evidence="7 8" id="KW-0464">Manganese</keyword>
<dbReference type="GO" id="GO:0005886">
    <property type="term" value="C:plasma membrane"/>
    <property type="evidence" value="ECO:0007669"/>
    <property type="project" value="UniProtKB-SubCell"/>
</dbReference>
<dbReference type="InterPro" id="IPR003810">
    <property type="entry name" value="Mntp/YtaF"/>
</dbReference>
<feature type="transmembrane region" description="Helical" evidence="8">
    <location>
        <begin position="6"/>
        <end position="26"/>
    </location>
</feature>
<dbReference type="HOGENOM" id="CLU_096410_3_0_9"/>
<keyword evidence="1 8" id="KW-0813">Transport</keyword>
<protein>
    <recommendedName>
        <fullName evidence="8">Putative manganese efflux pump MntP</fullName>
    </recommendedName>
</protein>
<keyword evidence="4 8" id="KW-1133">Transmembrane helix</keyword>
<evidence type="ECO:0000256" key="8">
    <source>
        <dbReference type="HAMAP-Rule" id="MF_01521"/>
    </source>
</evidence>
<evidence type="ECO:0000256" key="7">
    <source>
        <dbReference type="ARBA" id="ARBA00023211"/>
    </source>
</evidence>
<comment type="subcellular location">
    <subcellularLocation>
        <location evidence="8">Cell membrane</location>
        <topology evidence="8">Multi-pass membrane protein</topology>
    </subcellularLocation>
</comment>
<evidence type="ECO:0000313" key="10">
    <source>
        <dbReference type="Proteomes" id="UP000003178"/>
    </source>
</evidence>